<evidence type="ECO:0000313" key="2">
    <source>
        <dbReference type="Proteomes" id="UP000555836"/>
    </source>
</evidence>
<name>A0A7Y0S1L8_VIBPH</name>
<accession>A0A7Y0S1L8</accession>
<proteinExistence type="predicted"/>
<organism evidence="1 2">
    <name type="scientific">Vibrio parahaemolyticus</name>
    <dbReference type="NCBI Taxonomy" id="670"/>
    <lineage>
        <taxon>Bacteria</taxon>
        <taxon>Pseudomonadati</taxon>
        <taxon>Pseudomonadota</taxon>
        <taxon>Gammaproteobacteria</taxon>
        <taxon>Vibrionales</taxon>
        <taxon>Vibrionaceae</taxon>
        <taxon>Vibrio</taxon>
    </lineage>
</organism>
<dbReference type="EMBL" id="JABCLD010000367">
    <property type="protein sequence ID" value="NMU24568.1"/>
    <property type="molecule type" value="Genomic_DNA"/>
</dbReference>
<evidence type="ECO:0000313" key="1">
    <source>
        <dbReference type="EMBL" id="NMU24568.1"/>
    </source>
</evidence>
<sequence length="88" mass="9980">GVEIDSEFLRKNVLLPTQYPNLKSISAFPEDAMFNAEAWQTLSEDPSLDIVRLLKEQLIDKIADDFDIIMIDTGPHVDPLVWNAMYAS</sequence>
<dbReference type="SUPFAM" id="SSF52540">
    <property type="entry name" value="P-loop containing nucleoside triphosphate hydrolases"/>
    <property type="match status" value="1"/>
</dbReference>
<reference evidence="1 2" key="1">
    <citation type="submission" date="2020-04" db="EMBL/GenBank/DDBJ databases">
        <title>Whole-genome sequencing of Vibrio spp. from China reveals different genetic environments of blaCTX-M-14 among diverse lineages.</title>
        <authorList>
            <person name="Zheng Z."/>
            <person name="Ye L."/>
            <person name="Chen S."/>
        </authorList>
    </citation>
    <scope>NUCLEOTIDE SEQUENCE [LARGE SCALE GENOMIC DNA]</scope>
    <source>
        <strain evidence="1 2">Vb0574</strain>
    </source>
</reference>
<dbReference type="Gene3D" id="3.40.50.300">
    <property type="entry name" value="P-loop containing nucleotide triphosphate hydrolases"/>
    <property type="match status" value="1"/>
</dbReference>
<gene>
    <name evidence="1" type="ORF">HKB21_02920</name>
</gene>
<protein>
    <submittedName>
        <fullName evidence="1">ParA family protein</fullName>
    </submittedName>
</protein>
<dbReference type="Proteomes" id="UP000555836">
    <property type="component" value="Unassembled WGS sequence"/>
</dbReference>
<feature type="non-terminal residue" evidence="1">
    <location>
        <position position="88"/>
    </location>
</feature>
<feature type="non-terminal residue" evidence="1">
    <location>
        <position position="1"/>
    </location>
</feature>
<comment type="caution">
    <text evidence="1">The sequence shown here is derived from an EMBL/GenBank/DDBJ whole genome shotgun (WGS) entry which is preliminary data.</text>
</comment>
<dbReference type="AlphaFoldDB" id="A0A7Y0S1L8"/>
<dbReference type="InterPro" id="IPR027417">
    <property type="entry name" value="P-loop_NTPase"/>
</dbReference>